<feature type="region of interest" description="Disordered" evidence="2">
    <location>
        <begin position="658"/>
        <end position="679"/>
    </location>
</feature>
<protein>
    <submittedName>
        <fullName evidence="5">N-acetylmuramoyl-L-alanine amidase</fullName>
    </submittedName>
</protein>
<dbReference type="SUPFAM" id="SSF53187">
    <property type="entry name" value="Zn-dependent exopeptidases"/>
    <property type="match status" value="1"/>
</dbReference>
<dbReference type="GO" id="GO:0008745">
    <property type="term" value="F:N-acetylmuramoyl-L-alanine amidase activity"/>
    <property type="evidence" value="ECO:0007669"/>
    <property type="project" value="InterPro"/>
</dbReference>
<dbReference type="OrthoDB" id="9806267at2"/>
<evidence type="ECO:0000313" key="5">
    <source>
        <dbReference type="EMBL" id="SEI95258.1"/>
    </source>
</evidence>
<dbReference type="PANTHER" id="PTHR30404">
    <property type="entry name" value="N-ACETYLMURAMOYL-L-ALANINE AMIDASE"/>
    <property type="match status" value="1"/>
</dbReference>
<feature type="compositionally biased region" description="Low complexity" evidence="2">
    <location>
        <begin position="669"/>
        <end position="679"/>
    </location>
</feature>
<feature type="signal peptide" evidence="3">
    <location>
        <begin position="1"/>
        <end position="34"/>
    </location>
</feature>
<organism evidence="5 6">
    <name type="scientific">Sharpea azabuensis</name>
    <dbReference type="NCBI Taxonomy" id="322505"/>
    <lineage>
        <taxon>Bacteria</taxon>
        <taxon>Bacillati</taxon>
        <taxon>Bacillota</taxon>
        <taxon>Erysipelotrichia</taxon>
        <taxon>Erysipelotrichales</taxon>
        <taxon>Coprobacillaceae</taxon>
        <taxon>Sharpea</taxon>
    </lineage>
</organism>
<evidence type="ECO:0000256" key="3">
    <source>
        <dbReference type="SAM" id="SignalP"/>
    </source>
</evidence>
<dbReference type="Pfam" id="PF01520">
    <property type="entry name" value="Amidase_3"/>
    <property type="match status" value="1"/>
</dbReference>
<dbReference type="GO" id="GO:0009253">
    <property type="term" value="P:peptidoglycan catabolic process"/>
    <property type="evidence" value="ECO:0007669"/>
    <property type="project" value="InterPro"/>
</dbReference>
<dbReference type="AlphaFoldDB" id="A0A1H6USN8"/>
<dbReference type="SMART" id="SM00646">
    <property type="entry name" value="Ami_3"/>
    <property type="match status" value="1"/>
</dbReference>
<dbReference type="eggNOG" id="COG4733">
    <property type="taxonomic scope" value="Bacteria"/>
</dbReference>
<dbReference type="CDD" id="cd02696">
    <property type="entry name" value="MurNAc-LAA"/>
    <property type="match status" value="1"/>
</dbReference>
<feature type="chain" id="PRO_5010289257" evidence="3">
    <location>
        <begin position="35"/>
        <end position="858"/>
    </location>
</feature>
<dbReference type="GO" id="GO:0004040">
    <property type="term" value="F:amidase activity"/>
    <property type="evidence" value="ECO:0007669"/>
    <property type="project" value="InterPro"/>
</dbReference>
<dbReference type="InterPro" id="IPR002508">
    <property type="entry name" value="MurNAc-LAA_cat"/>
</dbReference>
<keyword evidence="1" id="KW-0378">Hydrolase</keyword>
<dbReference type="RefSeq" id="WP_074732326.1">
    <property type="nucleotide sequence ID" value="NZ_FNYK01000038.1"/>
</dbReference>
<dbReference type="InterPro" id="IPR050695">
    <property type="entry name" value="N-acetylmuramoyl_amidase_3"/>
</dbReference>
<evidence type="ECO:0000313" key="6">
    <source>
        <dbReference type="Proteomes" id="UP000183028"/>
    </source>
</evidence>
<dbReference type="GO" id="GO:0030288">
    <property type="term" value="C:outer membrane-bounded periplasmic space"/>
    <property type="evidence" value="ECO:0007669"/>
    <property type="project" value="TreeGrafter"/>
</dbReference>
<keyword evidence="6" id="KW-1185">Reference proteome</keyword>
<evidence type="ECO:0000259" key="4">
    <source>
        <dbReference type="SMART" id="SM00646"/>
    </source>
</evidence>
<dbReference type="EMBL" id="FNYK01000038">
    <property type="protein sequence ID" value="SEI95258.1"/>
    <property type="molecule type" value="Genomic_DNA"/>
</dbReference>
<dbReference type="Gene3D" id="3.40.630.40">
    <property type="entry name" value="Zn-dependent exopeptidases"/>
    <property type="match status" value="1"/>
</dbReference>
<accession>A0A1H6USN8</accession>
<reference evidence="6" key="1">
    <citation type="submission" date="2016-10" db="EMBL/GenBank/DDBJ databases">
        <authorList>
            <person name="Varghese N."/>
        </authorList>
    </citation>
    <scope>NUCLEOTIDE SEQUENCE [LARGE SCALE GENOMIC DNA]</scope>
    <source>
        <strain evidence="6">DSM 20406</strain>
    </source>
</reference>
<evidence type="ECO:0000256" key="1">
    <source>
        <dbReference type="ARBA" id="ARBA00022801"/>
    </source>
</evidence>
<dbReference type="InterPro" id="IPR002901">
    <property type="entry name" value="MGlyc_endo_b_GlcNAc-like_dom"/>
</dbReference>
<dbReference type="PANTHER" id="PTHR30404:SF0">
    <property type="entry name" value="N-ACETYLMURAMOYL-L-ALANINE AMIDASE AMIC"/>
    <property type="match status" value="1"/>
</dbReference>
<name>A0A1H6USN8_9FIRM</name>
<dbReference type="eggNOG" id="COG0860">
    <property type="taxonomic scope" value="Bacteria"/>
</dbReference>
<proteinExistence type="predicted"/>
<feature type="compositionally biased region" description="Polar residues" evidence="2">
    <location>
        <begin position="658"/>
        <end position="668"/>
    </location>
</feature>
<gene>
    <name evidence="5" type="ORF">SAMN04487834_10388</name>
</gene>
<sequence length="858" mass="97134">MESKIDRKKHLIKMSSFMLSGMLILTLQATDVKAANPVVLVIDPGHGGNDSGAVGTYNGKSYYEKNMTLSIAKELKTQLEATGRYRIYMTRETDTYKSLTYRTDYAREKNADALISVHINSAGSSATGAEVEIPNTSLYPQLHTEGENIANSILKEISSLGIKKRGAFTRDSANGTKYSDGSIADYYAIVRGAKSNAMTGIIIEHAFISNPTELGKYLSSENKLKTLGRADAKGINNYYSIHEPVSIVRESDYALVYDYNYYINKYSDIKKAYGTNRNAVFNHFLTYGMNEGRQAIASFNVSYYKQNYADLQKAYGNDTKAYFNHYIKYGYNEGRVADKLISSNTKPTSPIQNVTTYKGVNYAAVYNQDYYYKNNPSLQSQYKATDGAGLIKNFVEGGMAKGLRASANFDVNSYRLEYPDLRAAYGDNLKSYYMHYIRYGAKEKRKTTGTTQMVGYVTKLDGVDYSSVYDFNYYINKYSDLKNAYGAYNDQAVLSHFVKYGMNEGRQAKATFDVNSYRLEYTDLRAAYGDNLKSYYMHYIRYGAKEKRKTTGTTQMVGYVTKLNGIDYSAVYDFNFYINKYSDLKKAYGTYNDQAVLNHFVKYGMKESRQASSQFILSYYRANYEDLRKAYGNNNAAYYLHYIKYGKNEGRIANRLPQPNTITRPTAPNNSQSSQNTTSQLYEISGAPKATEAQMVKYYSSKANFPTYYSSHDSEVKTINDFVHVYYQEATAEGIRPEVAFAQMCNETGFLTYTGKVKIEQYNFAGLGSIDISKPSNTFKSVREGIRAHIQHLKAYAIKNPILKYPLVDARYQYVTKGSAQYVEWLGSQENPNGVGWATDKDYGNILRKIINDILAVK</sequence>
<keyword evidence="3" id="KW-0732">Signal</keyword>
<dbReference type="Proteomes" id="UP000183028">
    <property type="component" value="Unassembled WGS sequence"/>
</dbReference>
<dbReference type="eggNOG" id="COG1705">
    <property type="taxonomic scope" value="Bacteria"/>
</dbReference>
<feature type="domain" description="MurNAc-LAA" evidence="4">
    <location>
        <begin position="103"/>
        <end position="236"/>
    </location>
</feature>
<evidence type="ECO:0000256" key="2">
    <source>
        <dbReference type="SAM" id="MobiDB-lite"/>
    </source>
</evidence>
<dbReference type="Pfam" id="PF01832">
    <property type="entry name" value="Glucosaminidase"/>
    <property type="match status" value="1"/>
</dbReference>